<evidence type="ECO:0000256" key="1">
    <source>
        <dbReference type="SAM" id="MobiDB-lite"/>
    </source>
</evidence>
<dbReference type="Proteomes" id="UP000694843">
    <property type="component" value="Unplaced"/>
</dbReference>
<feature type="signal peptide" evidence="2">
    <location>
        <begin position="1"/>
        <end position="17"/>
    </location>
</feature>
<name>A0A8B7PHU9_HYAAZ</name>
<dbReference type="AlphaFoldDB" id="A0A8B7PHU9"/>
<dbReference type="RefSeq" id="XP_018025570.1">
    <property type="nucleotide sequence ID" value="XM_018170081.2"/>
</dbReference>
<accession>A0A8B7PHU9</accession>
<evidence type="ECO:0000313" key="4">
    <source>
        <dbReference type="RefSeq" id="XP_018025570.1"/>
    </source>
</evidence>
<evidence type="ECO:0000313" key="3">
    <source>
        <dbReference type="Proteomes" id="UP000694843"/>
    </source>
</evidence>
<organism evidence="3 4">
    <name type="scientific">Hyalella azteca</name>
    <name type="common">Amphipod</name>
    <dbReference type="NCBI Taxonomy" id="294128"/>
    <lineage>
        <taxon>Eukaryota</taxon>
        <taxon>Metazoa</taxon>
        <taxon>Ecdysozoa</taxon>
        <taxon>Arthropoda</taxon>
        <taxon>Crustacea</taxon>
        <taxon>Multicrustacea</taxon>
        <taxon>Malacostraca</taxon>
        <taxon>Eumalacostraca</taxon>
        <taxon>Peracarida</taxon>
        <taxon>Amphipoda</taxon>
        <taxon>Senticaudata</taxon>
        <taxon>Talitrida</taxon>
        <taxon>Talitroidea</taxon>
        <taxon>Hyalellidae</taxon>
        <taxon>Hyalella</taxon>
    </lineage>
</organism>
<dbReference type="GeneID" id="108681095"/>
<dbReference type="Gene3D" id="1.10.238.20">
    <property type="entry name" value="Pheromone/general odorant binding protein domain"/>
    <property type="match status" value="1"/>
</dbReference>
<dbReference type="KEGG" id="hazt:108681095"/>
<dbReference type="SUPFAM" id="SSF47565">
    <property type="entry name" value="Insect pheromone/odorant-binding proteins"/>
    <property type="match status" value="1"/>
</dbReference>
<reference evidence="4" key="1">
    <citation type="submission" date="2025-08" db="UniProtKB">
        <authorList>
            <consortium name="RefSeq"/>
        </authorList>
    </citation>
    <scope>IDENTIFICATION</scope>
    <source>
        <tissue evidence="4">Whole organism</tissue>
    </source>
</reference>
<feature type="compositionally biased region" description="Polar residues" evidence="1">
    <location>
        <begin position="65"/>
        <end position="84"/>
    </location>
</feature>
<dbReference type="InterPro" id="IPR036728">
    <property type="entry name" value="PBP_GOBP_sf"/>
</dbReference>
<dbReference type="OrthoDB" id="6361959at2759"/>
<dbReference type="CDD" id="cd23992">
    <property type="entry name" value="PBP_GOBP"/>
    <property type="match status" value="1"/>
</dbReference>
<keyword evidence="3" id="KW-1185">Reference proteome</keyword>
<sequence length="329" mass="37587">MIVFYMIVSFLSSGSHALNSDDDFVHNYAVNQMWRDCLGDDLSFAWSRKVELLTLACSRRLPKVPSSSTQTGRTPRQRQASVTSELGLTRASQLFVTNPPELTHHRSSSGLQTIQHHPSILSSSVKTHPDLSINAIQPIWFTLFDQIPIFVHPVDGENILRSRQRRQIRQEDKDDAFRAFVQNMLDRERRVKEQLDNHTCVLEALGVINEDGELRFDVIKENTSRANLPPEVKEDFIRALDECHRVTGCETFIPHLASTNIQRVLSFMQCTRNRQQMACIKAGLKSFIQDNIAQKTGSRVIDLDAMVNRIYYINQVTALDGDINNMFFP</sequence>
<dbReference type="GO" id="GO:0005549">
    <property type="term" value="F:odorant binding"/>
    <property type="evidence" value="ECO:0007669"/>
    <property type="project" value="InterPro"/>
</dbReference>
<proteinExistence type="predicted"/>
<protein>
    <submittedName>
        <fullName evidence="4">Uncharacterized protein LOC108681095 isoform X1</fullName>
    </submittedName>
</protein>
<evidence type="ECO:0000256" key="2">
    <source>
        <dbReference type="SAM" id="SignalP"/>
    </source>
</evidence>
<feature type="chain" id="PRO_5034742190" evidence="2">
    <location>
        <begin position="18"/>
        <end position="329"/>
    </location>
</feature>
<gene>
    <name evidence="4" type="primary">LOC108681095</name>
</gene>
<keyword evidence="2" id="KW-0732">Signal</keyword>
<feature type="region of interest" description="Disordered" evidence="1">
    <location>
        <begin position="62"/>
        <end position="84"/>
    </location>
</feature>